<dbReference type="RefSeq" id="WP_074941829.1">
    <property type="nucleotide sequence ID" value="NZ_CYSD01000042.1"/>
</dbReference>
<dbReference type="AlphaFoldDB" id="A0A0P1GII2"/>
<sequence length="115" mass="12710">MSEIFVLKDARACFRGDKFVVLAGSKASLTWATTNSTTDRSNSINIRNVMIRNGDLELSQSEACYVFSKDYEFNKPTPAADVVNGHPTSGTQAWKVCGSTKTLRTWLDEQLGDVK</sequence>
<dbReference type="InterPro" id="IPR025579">
    <property type="entry name" value="DUF4357"/>
</dbReference>
<proteinExistence type="predicted"/>
<dbReference type="Pfam" id="PF14267">
    <property type="entry name" value="DUF4357"/>
    <property type="match status" value="1"/>
</dbReference>
<evidence type="ECO:0000313" key="3">
    <source>
        <dbReference type="Proteomes" id="UP000052022"/>
    </source>
</evidence>
<dbReference type="OrthoDB" id="2656488at2"/>
<reference evidence="2 3" key="1">
    <citation type="submission" date="2015-09" db="EMBL/GenBank/DDBJ databases">
        <authorList>
            <consortium name="Swine Surveillance"/>
        </authorList>
    </citation>
    <scope>NUCLEOTIDE SEQUENCE [LARGE SCALE GENOMIC DNA]</scope>
    <source>
        <strain evidence="2 3">CECT 7557</strain>
    </source>
</reference>
<protein>
    <recommendedName>
        <fullName evidence="1">DUF4357 domain-containing protein</fullName>
    </recommendedName>
</protein>
<evidence type="ECO:0000313" key="2">
    <source>
        <dbReference type="EMBL" id="CUH81760.1"/>
    </source>
</evidence>
<evidence type="ECO:0000259" key="1">
    <source>
        <dbReference type="Pfam" id="PF14267"/>
    </source>
</evidence>
<dbReference type="EMBL" id="CYSD01000042">
    <property type="protein sequence ID" value="CUH81760.1"/>
    <property type="molecule type" value="Genomic_DNA"/>
</dbReference>
<organism evidence="2 3">
    <name type="scientific">Tritonibacter multivorans</name>
    <dbReference type="NCBI Taxonomy" id="928856"/>
    <lineage>
        <taxon>Bacteria</taxon>
        <taxon>Pseudomonadati</taxon>
        <taxon>Pseudomonadota</taxon>
        <taxon>Alphaproteobacteria</taxon>
        <taxon>Rhodobacterales</taxon>
        <taxon>Paracoccaceae</taxon>
        <taxon>Tritonibacter</taxon>
    </lineage>
</organism>
<dbReference type="STRING" id="928856.SAMN04488049_102431"/>
<accession>A0A0P1GII2</accession>
<keyword evidence="3" id="KW-1185">Reference proteome</keyword>
<name>A0A0P1GII2_9RHOB</name>
<gene>
    <name evidence="2" type="ORF">TRM7557_03594</name>
</gene>
<feature type="domain" description="DUF4357" evidence="1">
    <location>
        <begin position="47"/>
        <end position="95"/>
    </location>
</feature>
<dbReference type="Proteomes" id="UP000052022">
    <property type="component" value="Unassembled WGS sequence"/>
</dbReference>